<dbReference type="EMBL" id="CP054038">
    <property type="protein sequence ID" value="QKJ21218.1"/>
    <property type="molecule type" value="Genomic_DNA"/>
</dbReference>
<feature type="transmembrane region" description="Helical" evidence="1">
    <location>
        <begin position="31"/>
        <end position="53"/>
    </location>
</feature>
<dbReference type="Gene3D" id="1.10.101.10">
    <property type="entry name" value="PGBD-like superfamily/PGBD"/>
    <property type="match status" value="1"/>
</dbReference>
<feature type="domain" description="Peptidoglycan binding-like" evidence="2">
    <location>
        <begin position="144"/>
        <end position="192"/>
    </location>
</feature>
<dbReference type="InterPro" id="IPR036365">
    <property type="entry name" value="PGBD-like_sf"/>
</dbReference>
<evidence type="ECO:0000313" key="4">
    <source>
        <dbReference type="Proteomes" id="UP000502498"/>
    </source>
</evidence>
<evidence type="ECO:0000313" key="3">
    <source>
        <dbReference type="EMBL" id="QKJ21218.1"/>
    </source>
</evidence>
<dbReference type="SUPFAM" id="SSF47090">
    <property type="entry name" value="PGBD-like"/>
    <property type="match status" value="1"/>
</dbReference>
<reference evidence="3 4" key="1">
    <citation type="submission" date="2020-05" db="EMBL/GenBank/DDBJ databases">
        <title>Strain PA2F3 complete genome.</title>
        <authorList>
            <person name="Kim Y.-S."/>
            <person name="Kim S.-J."/>
            <person name="Jung H.-k."/>
            <person name="Kim S.-E."/>
            <person name="Kim K.-H."/>
        </authorList>
    </citation>
    <scope>NUCLEOTIDE SEQUENCE [LARGE SCALE GENOMIC DNA]</scope>
    <source>
        <strain evidence="3 4">PA2F3</strain>
    </source>
</reference>
<name>A0A7D4Q398_9MICO</name>
<evidence type="ECO:0000259" key="2">
    <source>
        <dbReference type="Pfam" id="PF01471"/>
    </source>
</evidence>
<keyword evidence="1" id="KW-1133">Transmembrane helix</keyword>
<dbReference type="AlphaFoldDB" id="A0A7D4Q398"/>
<protein>
    <submittedName>
        <fullName evidence="3">Peptidoglycan-binding protein</fullName>
    </submittedName>
</protein>
<dbReference type="InterPro" id="IPR002477">
    <property type="entry name" value="Peptidoglycan-bd-like"/>
</dbReference>
<proteinExistence type="predicted"/>
<keyword evidence="1" id="KW-0812">Transmembrane</keyword>
<evidence type="ECO:0000256" key="1">
    <source>
        <dbReference type="SAM" id="Phobius"/>
    </source>
</evidence>
<dbReference type="Proteomes" id="UP000502498">
    <property type="component" value="Chromosome"/>
</dbReference>
<organism evidence="3 4">
    <name type="scientific">Microbacterium hominis</name>
    <dbReference type="NCBI Taxonomy" id="162426"/>
    <lineage>
        <taxon>Bacteria</taxon>
        <taxon>Bacillati</taxon>
        <taxon>Actinomycetota</taxon>
        <taxon>Actinomycetes</taxon>
        <taxon>Micrococcales</taxon>
        <taxon>Microbacteriaceae</taxon>
        <taxon>Microbacterium</taxon>
    </lineage>
</organism>
<dbReference type="Pfam" id="PF01471">
    <property type="entry name" value="PG_binding_1"/>
    <property type="match status" value="1"/>
</dbReference>
<gene>
    <name evidence="3" type="ORF">HQM25_11545</name>
</gene>
<accession>A0A7D4Q398</accession>
<dbReference type="InterPro" id="IPR036366">
    <property type="entry name" value="PGBDSf"/>
</dbReference>
<sequence length="379" mass="38014">MVPAAVDSDGGAEVRRFEATGGPRRGSRSGWIVAGFAVVIAAVAVAGAGFVVLRPAEDPLTATAYTTVPVEQGQVGSSLRLNTVAVWEPTPVGVNRVSGVVTGVEVAAGDEVGAGDTVYTVNLRPVVVAAGAVPAFRAISRGDQGTDVAQLQLLLAQLGHYAGPADGTVGWGTVTAIRAWQKASGVAQTGVVEWGDVVFVPSLPTRVSLDPAVVGVGKTLTGGEEVVRGLPASPVFTIPMTDAQASMVPIGTHVRVTAPDGSEWSAVAADKTSDSETQTVTVGLTGIDGGAVCGEACGSIPVTAEVRLSSEIETVPTVEGLVVPSAALVTDASGQVSVVDEDGARRAVTVRASARGMSVIDGVDEGLRVRVPAGNGAPG</sequence>
<keyword evidence="1" id="KW-0472">Membrane</keyword>